<dbReference type="InterPro" id="IPR012910">
    <property type="entry name" value="Plug_dom"/>
</dbReference>
<keyword evidence="5 13" id="KW-0732">Signal</keyword>
<dbReference type="InterPro" id="IPR036942">
    <property type="entry name" value="Beta-barrel_TonB_sf"/>
</dbReference>
<evidence type="ECO:0000256" key="4">
    <source>
        <dbReference type="ARBA" id="ARBA00022692"/>
    </source>
</evidence>
<dbReference type="Gene3D" id="2.170.130.10">
    <property type="entry name" value="TonB-dependent receptor, plug domain"/>
    <property type="match status" value="1"/>
</dbReference>
<evidence type="ECO:0000313" key="17">
    <source>
        <dbReference type="Proteomes" id="UP000630952"/>
    </source>
</evidence>
<dbReference type="InterPro" id="IPR010917">
    <property type="entry name" value="TonB_rcpt_CS"/>
</dbReference>
<proteinExistence type="inferred from homology"/>
<feature type="region of interest" description="Disordered" evidence="12">
    <location>
        <begin position="578"/>
        <end position="597"/>
    </location>
</feature>
<evidence type="ECO:0000313" key="16">
    <source>
        <dbReference type="EMBL" id="MBF0877159.1"/>
    </source>
</evidence>
<evidence type="ECO:0000259" key="15">
    <source>
        <dbReference type="Pfam" id="PF07715"/>
    </source>
</evidence>
<dbReference type="Pfam" id="PF00593">
    <property type="entry name" value="TonB_dep_Rec_b-barrel"/>
    <property type="match status" value="1"/>
</dbReference>
<reference evidence="17" key="1">
    <citation type="submission" date="2020-04" db="EMBL/GenBank/DDBJ databases">
        <title>Description of novel Gluconacetobacter.</title>
        <authorList>
            <person name="Sombolestani A."/>
        </authorList>
    </citation>
    <scope>NUCLEOTIDE SEQUENCE [LARGE SCALE GENOMIC DNA]</scope>
    <source>
        <strain evidence="17">LMG 27748</strain>
    </source>
</reference>
<evidence type="ECO:0000256" key="2">
    <source>
        <dbReference type="ARBA" id="ARBA00022448"/>
    </source>
</evidence>
<dbReference type="Proteomes" id="UP000630952">
    <property type="component" value="Unassembled WGS sequence"/>
</dbReference>
<comment type="caution">
    <text evidence="16">The sequence shown here is derived from an EMBL/GenBank/DDBJ whole genome shotgun (WGS) entry which is preliminary data.</text>
</comment>
<dbReference type="PROSITE" id="PS01156">
    <property type="entry name" value="TONB_DEPENDENT_REC_2"/>
    <property type="match status" value="1"/>
</dbReference>
<feature type="signal peptide" evidence="13">
    <location>
        <begin position="1"/>
        <end position="26"/>
    </location>
</feature>
<dbReference type="InterPro" id="IPR010104">
    <property type="entry name" value="TonB_rcpt_bac"/>
</dbReference>
<dbReference type="InterPro" id="IPR000531">
    <property type="entry name" value="Beta-barrel_TonB"/>
</dbReference>
<evidence type="ECO:0000256" key="11">
    <source>
        <dbReference type="RuleBase" id="RU003357"/>
    </source>
</evidence>
<keyword evidence="8 9" id="KW-0998">Cell outer membrane</keyword>
<keyword evidence="2 9" id="KW-0813">Transport</keyword>
<dbReference type="Pfam" id="PF07715">
    <property type="entry name" value="Plug"/>
    <property type="match status" value="1"/>
</dbReference>
<evidence type="ECO:0000256" key="9">
    <source>
        <dbReference type="PROSITE-ProRule" id="PRU01360"/>
    </source>
</evidence>
<name>A0ABR9YFR1_9PROT</name>
<dbReference type="NCBIfam" id="TIGR01782">
    <property type="entry name" value="TonB-Xanth-Caul"/>
    <property type="match status" value="1"/>
</dbReference>
<dbReference type="EMBL" id="JABCQO010000008">
    <property type="protein sequence ID" value="MBF0877159.1"/>
    <property type="molecule type" value="Genomic_DNA"/>
</dbReference>
<dbReference type="InterPro" id="IPR037066">
    <property type="entry name" value="Plug_dom_sf"/>
</dbReference>
<evidence type="ECO:0000256" key="12">
    <source>
        <dbReference type="SAM" id="MobiDB-lite"/>
    </source>
</evidence>
<comment type="subcellular location">
    <subcellularLocation>
        <location evidence="1 9">Cell outer membrane</location>
        <topology evidence="1 9">Multi-pass membrane protein</topology>
    </subcellularLocation>
</comment>
<keyword evidence="6 11" id="KW-0798">TonB box</keyword>
<accession>A0ABR9YFR1</accession>
<feature type="domain" description="TonB-dependent receptor-like beta-barrel" evidence="14">
    <location>
        <begin position="430"/>
        <end position="910"/>
    </location>
</feature>
<evidence type="ECO:0000256" key="10">
    <source>
        <dbReference type="PROSITE-ProRule" id="PRU10144"/>
    </source>
</evidence>
<evidence type="ECO:0000256" key="7">
    <source>
        <dbReference type="ARBA" id="ARBA00023136"/>
    </source>
</evidence>
<dbReference type="PROSITE" id="PS52016">
    <property type="entry name" value="TONB_DEPENDENT_REC_3"/>
    <property type="match status" value="1"/>
</dbReference>
<comment type="similarity">
    <text evidence="9 11">Belongs to the TonB-dependent receptor family.</text>
</comment>
<sequence length="952" mass="103704">MISFKKALTRYLIPLTTVGVIAPALAQPTSHKVRTHSKKQESRAINLARGKTPTAPVSKPSSIPPRPQIFASASKAESINVTGTRGGSVAAALDEQRHSVGVASVMSREQLEQAPETNLSDILTRLPGVSAYSDMGGAQAATGESQYMTIRGLDSSYNAYTLNGERIAPADPSTRAVSFDMLAPYGITSIKVSKSTTADMDGDAIGGAIDIRTPTAFDFSGPYQKITLQGQLNDKAAQIGTQDLGGTAQVEFARRFGKDNRFGIYATGYYSSKGVLADAVAPNTSYSPTLLSQSGVTSLNQASQLSTQQLKYDLFSSSIKRYGGSLSLNYKGDNQEFYALGTYGQYNVKMDDNQISLRGADSGYNASGIYQSANATRGQYFETDDSAQLLTTQKIGGITRAQNWTINYDVFNSYGVQSSPNQVEASMYGNTTVNGPFNFDVANTTLPRAVASSGALAELYNQNTNKFWKTQGRDSQSTADMFGIHADAAYHFHLDILKSIVFGFKISDTQRQSWRHPYFHDDNNFVYDGPFFGGESWAYNNAAGPMVGNIPGKNVNAFGGAAGDFRLLDRDWVKNTTVPHKYQNDPNGAGNYTKNDWNANTSRGSERVYAAFVELNLQAGPVDIHPGFRYEYTDFSGSHWKSNGDDATGEFINIKQSYGTPLPYLNINYRPTDLSVLRFSVRRALTRPAFGLINGATSLTLDSLTNRVISVSQPNPNLRPTTATVFDFSGELYNHHSGVVSASIYYKQIQKFVFTSVSGTTNSTTLGGNVPTNAYTNNGTEYQMPMNGGSATLEGIELNAQQTLYFLPDWLSGFGVNANITLQHSNAQSNISGHPNTALPRAPEMMYNLGVFYNYGPMHFDLNYNYIGTQLLSVNSSLPDFYLQPTQRLDLSMKYKFGWGLTGTLAMQNLLNTPAYWETMGKGKSYLAYDGSANGAFVQTGRTYLVGLTGQF</sequence>
<dbReference type="InterPro" id="IPR039426">
    <property type="entry name" value="TonB-dep_rcpt-like"/>
</dbReference>
<dbReference type="RefSeq" id="WP_194255537.1">
    <property type="nucleotide sequence ID" value="NZ_JABCQO010000008.1"/>
</dbReference>
<protein>
    <submittedName>
        <fullName evidence="16">TonB-dependent receptor</fullName>
    </submittedName>
</protein>
<keyword evidence="3 9" id="KW-1134">Transmembrane beta strand</keyword>
<dbReference type="SUPFAM" id="SSF56935">
    <property type="entry name" value="Porins"/>
    <property type="match status" value="1"/>
</dbReference>
<keyword evidence="17" id="KW-1185">Reference proteome</keyword>
<evidence type="ECO:0000256" key="6">
    <source>
        <dbReference type="ARBA" id="ARBA00023077"/>
    </source>
</evidence>
<feature type="short sequence motif" description="TonB C-terminal box" evidence="10">
    <location>
        <begin position="935"/>
        <end position="952"/>
    </location>
</feature>
<evidence type="ECO:0000256" key="1">
    <source>
        <dbReference type="ARBA" id="ARBA00004571"/>
    </source>
</evidence>
<feature type="chain" id="PRO_5045322145" evidence="13">
    <location>
        <begin position="27"/>
        <end position="952"/>
    </location>
</feature>
<keyword evidence="16" id="KW-0675">Receptor</keyword>
<evidence type="ECO:0000256" key="13">
    <source>
        <dbReference type="SAM" id="SignalP"/>
    </source>
</evidence>
<gene>
    <name evidence="16" type="ORF">HKD21_09890</name>
</gene>
<feature type="region of interest" description="Disordered" evidence="12">
    <location>
        <begin position="28"/>
        <end position="65"/>
    </location>
</feature>
<evidence type="ECO:0000256" key="5">
    <source>
        <dbReference type="ARBA" id="ARBA00022729"/>
    </source>
</evidence>
<evidence type="ECO:0000256" key="3">
    <source>
        <dbReference type="ARBA" id="ARBA00022452"/>
    </source>
</evidence>
<dbReference type="Gene3D" id="2.40.170.20">
    <property type="entry name" value="TonB-dependent receptor, beta-barrel domain"/>
    <property type="match status" value="1"/>
</dbReference>
<keyword evidence="7 9" id="KW-0472">Membrane</keyword>
<organism evidence="16 17">
    <name type="scientific">Gluconobacter cerevisiae</name>
    <dbReference type="NCBI Taxonomy" id="1379734"/>
    <lineage>
        <taxon>Bacteria</taxon>
        <taxon>Pseudomonadati</taxon>
        <taxon>Pseudomonadota</taxon>
        <taxon>Alphaproteobacteria</taxon>
        <taxon>Acetobacterales</taxon>
        <taxon>Acetobacteraceae</taxon>
        <taxon>Gluconobacter</taxon>
    </lineage>
</organism>
<dbReference type="PANTHER" id="PTHR40980:SF4">
    <property type="entry name" value="TONB-DEPENDENT RECEPTOR-LIKE BETA-BARREL DOMAIN-CONTAINING PROTEIN"/>
    <property type="match status" value="1"/>
</dbReference>
<evidence type="ECO:0000256" key="8">
    <source>
        <dbReference type="ARBA" id="ARBA00023237"/>
    </source>
</evidence>
<feature type="domain" description="TonB-dependent receptor plug" evidence="15">
    <location>
        <begin position="97"/>
        <end position="208"/>
    </location>
</feature>
<reference evidence="16 17" key="2">
    <citation type="submission" date="2020-11" db="EMBL/GenBank/DDBJ databases">
        <title>Description of novel Gluconobacter species.</title>
        <authorList>
            <person name="Cleenwerck I."/>
            <person name="Cnockaert M."/>
            <person name="Borremans W."/>
            <person name="Wieme A.D."/>
            <person name="De Vuyst L."/>
            <person name="Vandamme P."/>
        </authorList>
    </citation>
    <scope>NUCLEOTIDE SEQUENCE [LARGE SCALE GENOMIC DNA]</scope>
    <source>
        <strain evidence="16 17">LMG 27748</strain>
    </source>
</reference>
<evidence type="ECO:0000259" key="14">
    <source>
        <dbReference type="Pfam" id="PF00593"/>
    </source>
</evidence>
<dbReference type="PANTHER" id="PTHR40980">
    <property type="entry name" value="PLUG DOMAIN-CONTAINING PROTEIN"/>
    <property type="match status" value="1"/>
</dbReference>
<keyword evidence="4 9" id="KW-0812">Transmembrane</keyword>